<dbReference type="SUPFAM" id="SSF48264">
    <property type="entry name" value="Cytochrome P450"/>
    <property type="match status" value="1"/>
</dbReference>
<dbReference type="GO" id="GO:0016705">
    <property type="term" value="F:oxidoreductase activity, acting on paired donors, with incorporation or reduction of molecular oxygen"/>
    <property type="evidence" value="ECO:0007669"/>
    <property type="project" value="InterPro"/>
</dbReference>
<dbReference type="AlphaFoldDB" id="A0A067LYZ1"/>
<accession>A0A067LYZ1</accession>
<sequence length="526" mass="59435">MFKVAASLLAIFVISRVYKLFSGLKTVGYIPGIRCAFSTRSPLGMLLPSRFSGFFYNPGSNYLWKMKRRGGFDGDLDIVSLVPWMHGSPTVYLLSMELMQQVLGYSNDFDKVTNDPGIALFGENIAVVQKERWKVHRRVLNPAFSHKLHTLVWKECLHTFQEMVDAEAWKEKPSVDVPVINDLVAKFSLNIVSSCAFDVKFTWSEPLASSGERMSFQEAFKVVLVNAPVRLLVPTWAYILPLKVLKRVDAAFSTLFSFMRSQIALRREKIMSDESYEEDSPRSDSIFNTIIRANLDGGKSTLDDNEVIGNTFIMLFAGHETAARTLNATLALLGLYQSEQEKVYQEIKNVLADGREPTIEDSESFVYLQHCVQEAMRLYPPASVIIREAMHDVQLSVTNRTTGRKSHNVMVGKGALILINVIEIHYDPRHFPEPHGFKPSRWAEGTADSAAFTAFGQGPRACIGRKFALAEVTAFLVMLLRDWKVEIDLDGRTPEEWQRKMIYDEISGPRGLPPIPVRLSKRSLRP</sequence>
<evidence type="ECO:0000313" key="10">
    <source>
        <dbReference type="Proteomes" id="UP000027195"/>
    </source>
</evidence>
<dbReference type="GO" id="GO:0004497">
    <property type="term" value="F:monooxygenase activity"/>
    <property type="evidence" value="ECO:0007669"/>
    <property type="project" value="UniProtKB-KW"/>
</dbReference>
<keyword evidence="10" id="KW-1185">Reference proteome</keyword>
<dbReference type="InterPro" id="IPR036396">
    <property type="entry name" value="Cyt_P450_sf"/>
</dbReference>
<proteinExistence type="inferred from homology"/>
<dbReference type="STRING" id="930990.A0A067LYZ1"/>
<organism evidence="9 10">
    <name type="scientific">Botryobasidium botryosum (strain FD-172 SS1)</name>
    <dbReference type="NCBI Taxonomy" id="930990"/>
    <lineage>
        <taxon>Eukaryota</taxon>
        <taxon>Fungi</taxon>
        <taxon>Dikarya</taxon>
        <taxon>Basidiomycota</taxon>
        <taxon>Agaricomycotina</taxon>
        <taxon>Agaricomycetes</taxon>
        <taxon>Cantharellales</taxon>
        <taxon>Botryobasidiaceae</taxon>
        <taxon>Botryobasidium</taxon>
    </lineage>
</organism>
<dbReference type="PRINTS" id="PR00385">
    <property type="entry name" value="P450"/>
</dbReference>
<evidence type="ECO:0000256" key="2">
    <source>
        <dbReference type="ARBA" id="ARBA00022617"/>
    </source>
</evidence>
<evidence type="ECO:0000256" key="3">
    <source>
        <dbReference type="ARBA" id="ARBA00022723"/>
    </source>
</evidence>
<dbReference type="GO" id="GO:0020037">
    <property type="term" value="F:heme binding"/>
    <property type="evidence" value="ECO:0007669"/>
    <property type="project" value="InterPro"/>
</dbReference>
<evidence type="ECO:0000256" key="4">
    <source>
        <dbReference type="ARBA" id="ARBA00023002"/>
    </source>
</evidence>
<keyword evidence="3 7" id="KW-0479">Metal-binding</keyword>
<dbReference type="OrthoDB" id="1470350at2759"/>
<evidence type="ECO:0008006" key="11">
    <source>
        <dbReference type="Google" id="ProtNLM"/>
    </source>
</evidence>
<dbReference type="HOGENOM" id="CLU_001570_25_0_1"/>
<dbReference type="InterPro" id="IPR002401">
    <property type="entry name" value="Cyt_P450_E_grp-I"/>
</dbReference>
<dbReference type="InterPro" id="IPR050196">
    <property type="entry name" value="Cytochrome_P450_Monoox"/>
</dbReference>
<evidence type="ECO:0000256" key="7">
    <source>
        <dbReference type="PIRSR" id="PIRSR602401-1"/>
    </source>
</evidence>
<dbReference type="PROSITE" id="PS00086">
    <property type="entry name" value="CYTOCHROME_P450"/>
    <property type="match status" value="1"/>
</dbReference>
<comment type="similarity">
    <text evidence="1 8">Belongs to the cytochrome P450 family.</text>
</comment>
<dbReference type="EMBL" id="KL198088">
    <property type="protein sequence ID" value="KDQ08643.1"/>
    <property type="molecule type" value="Genomic_DNA"/>
</dbReference>
<dbReference type="InterPro" id="IPR001128">
    <property type="entry name" value="Cyt_P450"/>
</dbReference>
<keyword evidence="5 7" id="KW-0408">Iron</keyword>
<dbReference type="InterPro" id="IPR017972">
    <property type="entry name" value="Cyt_P450_CS"/>
</dbReference>
<evidence type="ECO:0000256" key="6">
    <source>
        <dbReference type="ARBA" id="ARBA00023033"/>
    </source>
</evidence>
<dbReference type="PANTHER" id="PTHR24291:SF50">
    <property type="entry name" value="BIFUNCTIONAL ALBAFLAVENONE MONOOXYGENASE_TERPENE SYNTHASE"/>
    <property type="match status" value="1"/>
</dbReference>
<dbReference type="PRINTS" id="PR00463">
    <property type="entry name" value="EP450I"/>
</dbReference>
<reference evidence="10" key="1">
    <citation type="journal article" date="2014" name="Proc. Natl. Acad. Sci. U.S.A.">
        <title>Extensive sampling of basidiomycete genomes demonstrates inadequacy of the white-rot/brown-rot paradigm for wood decay fungi.</title>
        <authorList>
            <person name="Riley R."/>
            <person name="Salamov A.A."/>
            <person name="Brown D.W."/>
            <person name="Nagy L.G."/>
            <person name="Floudas D."/>
            <person name="Held B.W."/>
            <person name="Levasseur A."/>
            <person name="Lombard V."/>
            <person name="Morin E."/>
            <person name="Otillar R."/>
            <person name="Lindquist E.A."/>
            <person name="Sun H."/>
            <person name="LaButti K.M."/>
            <person name="Schmutz J."/>
            <person name="Jabbour D."/>
            <person name="Luo H."/>
            <person name="Baker S.E."/>
            <person name="Pisabarro A.G."/>
            <person name="Walton J.D."/>
            <person name="Blanchette R.A."/>
            <person name="Henrissat B."/>
            <person name="Martin F."/>
            <person name="Cullen D."/>
            <person name="Hibbett D.S."/>
            <person name="Grigoriev I.V."/>
        </authorList>
    </citation>
    <scope>NUCLEOTIDE SEQUENCE [LARGE SCALE GENOMIC DNA]</scope>
    <source>
        <strain evidence="10">FD-172 SS1</strain>
    </source>
</reference>
<gene>
    <name evidence="9" type="ORF">BOTBODRAFT_37796</name>
</gene>
<keyword evidence="6 8" id="KW-0503">Monooxygenase</keyword>
<evidence type="ECO:0000256" key="1">
    <source>
        <dbReference type="ARBA" id="ARBA00010617"/>
    </source>
</evidence>
<keyword evidence="4 8" id="KW-0560">Oxidoreductase</keyword>
<keyword evidence="2 7" id="KW-0349">Heme</keyword>
<dbReference type="PANTHER" id="PTHR24291">
    <property type="entry name" value="CYTOCHROME P450 FAMILY 4"/>
    <property type="match status" value="1"/>
</dbReference>
<evidence type="ECO:0000256" key="5">
    <source>
        <dbReference type="ARBA" id="ARBA00023004"/>
    </source>
</evidence>
<evidence type="ECO:0000256" key="8">
    <source>
        <dbReference type="RuleBase" id="RU000461"/>
    </source>
</evidence>
<comment type="cofactor">
    <cofactor evidence="7">
        <name>heme</name>
        <dbReference type="ChEBI" id="CHEBI:30413"/>
    </cofactor>
</comment>
<dbReference type="GO" id="GO:0005506">
    <property type="term" value="F:iron ion binding"/>
    <property type="evidence" value="ECO:0007669"/>
    <property type="project" value="InterPro"/>
</dbReference>
<feature type="binding site" description="axial binding residue" evidence="7">
    <location>
        <position position="462"/>
    </location>
    <ligand>
        <name>heme</name>
        <dbReference type="ChEBI" id="CHEBI:30413"/>
    </ligand>
    <ligandPart>
        <name>Fe</name>
        <dbReference type="ChEBI" id="CHEBI:18248"/>
    </ligandPart>
</feature>
<dbReference type="Gene3D" id="1.10.630.10">
    <property type="entry name" value="Cytochrome P450"/>
    <property type="match status" value="1"/>
</dbReference>
<protein>
    <recommendedName>
        <fullName evidence="11">Cytochrome P450</fullName>
    </recommendedName>
</protein>
<dbReference type="InParanoid" id="A0A067LYZ1"/>
<dbReference type="Pfam" id="PF00067">
    <property type="entry name" value="p450"/>
    <property type="match status" value="1"/>
</dbReference>
<name>A0A067LYZ1_BOTB1</name>
<dbReference type="Proteomes" id="UP000027195">
    <property type="component" value="Unassembled WGS sequence"/>
</dbReference>
<evidence type="ECO:0000313" key="9">
    <source>
        <dbReference type="EMBL" id="KDQ08643.1"/>
    </source>
</evidence>